<keyword evidence="2" id="KW-1185">Reference proteome</keyword>
<dbReference type="RefSeq" id="WP_204925556.1">
    <property type="nucleotide sequence ID" value="NZ_JAFEUC010000006.1"/>
</dbReference>
<protein>
    <recommendedName>
        <fullName evidence="3">TetR family transcriptional regulator</fullName>
    </recommendedName>
</protein>
<evidence type="ECO:0000313" key="1">
    <source>
        <dbReference type="EMBL" id="MBM7077622.1"/>
    </source>
</evidence>
<name>A0ABS2ITF0_9ACTN</name>
<gene>
    <name evidence="1" type="ORF">JQX11_14935</name>
</gene>
<sequence length="69" mass="7219">MGSGRLTDGARPRPDRRRVGRILRSMSLFAEGAVAMALVLGREDAVAWAGAVATVLRSAAELVEGPSGR</sequence>
<comment type="caution">
    <text evidence="1">The sequence shown here is derived from an EMBL/GenBank/DDBJ whole genome shotgun (WGS) entry which is preliminary data.</text>
</comment>
<evidence type="ECO:0000313" key="2">
    <source>
        <dbReference type="Proteomes" id="UP001518872"/>
    </source>
</evidence>
<dbReference type="Proteomes" id="UP001518872">
    <property type="component" value="Unassembled WGS sequence"/>
</dbReference>
<dbReference type="EMBL" id="JAFEUC010000006">
    <property type="protein sequence ID" value="MBM7077622.1"/>
    <property type="molecule type" value="Genomic_DNA"/>
</dbReference>
<accession>A0ABS2ITF0</accession>
<reference evidence="1 2" key="1">
    <citation type="submission" date="2021-02" db="EMBL/GenBank/DDBJ databases">
        <authorList>
            <person name="Ra J.-S."/>
        </authorList>
    </citation>
    <scope>NUCLEOTIDE SEQUENCE [LARGE SCALE GENOMIC DNA]</scope>
    <source>
        <strain evidence="1 2">MMS20-R1-14</strain>
    </source>
</reference>
<organism evidence="1 2">
    <name type="scientific">Micromonospora humida</name>
    <dbReference type="NCBI Taxonomy" id="2809018"/>
    <lineage>
        <taxon>Bacteria</taxon>
        <taxon>Bacillati</taxon>
        <taxon>Actinomycetota</taxon>
        <taxon>Actinomycetes</taxon>
        <taxon>Micromonosporales</taxon>
        <taxon>Micromonosporaceae</taxon>
        <taxon>Micromonospora</taxon>
    </lineage>
</organism>
<evidence type="ECO:0008006" key="3">
    <source>
        <dbReference type="Google" id="ProtNLM"/>
    </source>
</evidence>
<proteinExistence type="predicted"/>